<name>A0AAP7DDR3_9VIBR</name>
<dbReference type="Proteomes" id="UP000576645">
    <property type="component" value="Unassembled WGS sequence"/>
</dbReference>
<organism evidence="5 6">
    <name type="scientific">Vibrio coralliilyticus</name>
    <dbReference type="NCBI Taxonomy" id="190893"/>
    <lineage>
        <taxon>Bacteria</taxon>
        <taxon>Pseudomonadati</taxon>
        <taxon>Pseudomonadota</taxon>
        <taxon>Gammaproteobacteria</taxon>
        <taxon>Vibrionales</taxon>
        <taxon>Vibrionaceae</taxon>
        <taxon>Vibrio</taxon>
    </lineage>
</organism>
<reference evidence="5 6" key="1">
    <citation type="submission" date="2019-09" db="EMBL/GenBank/DDBJ databases">
        <title>Draft genome sequencing and comparative genomics of hatchery-associated Vibrios.</title>
        <authorList>
            <person name="Kehlet-Delgado H."/>
            <person name="Mueller R.S."/>
        </authorList>
    </citation>
    <scope>NUCLEOTIDE SEQUENCE [LARGE SCALE GENOMIC DNA]</scope>
    <source>
        <strain evidence="5 6">09-121-3</strain>
    </source>
</reference>
<dbReference type="Pfam" id="PF07690">
    <property type="entry name" value="MFS_1"/>
    <property type="match status" value="1"/>
</dbReference>
<evidence type="ECO:0000256" key="2">
    <source>
        <dbReference type="ARBA" id="ARBA00022989"/>
    </source>
</evidence>
<proteinExistence type="predicted"/>
<dbReference type="GO" id="GO:0022857">
    <property type="term" value="F:transmembrane transporter activity"/>
    <property type="evidence" value="ECO:0007669"/>
    <property type="project" value="InterPro"/>
</dbReference>
<keyword evidence="1 4" id="KW-0812">Transmembrane</keyword>
<dbReference type="InterPro" id="IPR036259">
    <property type="entry name" value="MFS_trans_sf"/>
</dbReference>
<sequence length="412" mass="45100">MKIDRRIFAFLVVSFLSSFGDTLLVLALPMGIGQETGNISVALIAWFVPSIAMVISSYFSRAIKNRRESERIDYGMLLLAIAVCEVGFGIGVFMTDSYELTILLIIGFVFLYALAKEGISRLIYNVSIYKFFCSDQHYANLSGKKAGLDIAAGLLGVVGAAYLVGTGDWRLALIIDAATFVFLATLIIFVGRDSQSEDTNEPNCEQGLETITEAQVAHAKWIAIGFPVLHAVNALYAYFQPLIVEKADIMPAEQSLLFLALMRLPSMVGGLYFNRLIAHIAVHRIVVICPMIYITASVLFVMMPSTGTMLLTMFAGGLNIAIYMPAFVNILNDLPRNETIEVNKIVLRSIGYFQGSACLVSMYLYSSGELPSFSVVGAMVIYLMLGVLPAGAVSAHLNRRNSRIPRQSPHQA</sequence>
<comment type="caution">
    <text evidence="5">The sequence shown here is derived from an EMBL/GenBank/DDBJ whole genome shotgun (WGS) entry which is preliminary data.</text>
</comment>
<evidence type="ECO:0000256" key="1">
    <source>
        <dbReference type="ARBA" id="ARBA00022692"/>
    </source>
</evidence>
<dbReference type="RefSeq" id="WP_171353125.1">
    <property type="nucleotide sequence ID" value="NZ_VTXP01000008.1"/>
</dbReference>
<feature type="transmembrane region" description="Helical" evidence="4">
    <location>
        <begin position="255"/>
        <end position="273"/>
    </location>
</feature>
<feature type="transmembrane region" description="Helical" evidence="4">
    <location>
        <begin position="372"/>
        <end position="397"/>
    </location>
</feature>
<keyword evidence="3 4" id="KW-0472">Membrane</keyword>
<feature type="transmembrane region" description="Helical" evidence="4">
    <location>
        <begin position="171"/>
        <end position="190"/>
    </location>
</feature>
<feature type="transmembrane region" description="Helical" evidence="4">
    <location>
        <begin position="146"/>
        <end position="165"/>
    </location>
</feature>
<feature type="transmembrane region" description="Helical" evidence="4">
    <location>
        <begin position="98"/>
        <end position="115"/>
    </location>
</feature>
<evidence type="ECO:0000256" key="3">
    <source>
        <dbReference type="ARBA" id="ARBA00023136"/>
    </source>
</evidence>
<feature type="transmembrane region" description="Helical" evidence="4">
    <location>
        <begin position="285"/>
        <end position="303"/>
    </location>
</feature>
<feature type="transmembrane region" description="Helical" evidence="4">
    <location>
        <begin position="309"/>
        <end position="328"/>
    </location>
</feature>
<feature type="transmembrane region" description="Helical" evidence="4">
    <location>
        <begin position="7"/>
        <end position="27"/>
    </location>
</feature>
<evidence type="ECO:0000313" key="5">
    <source>
        <dbReference type="EMBL" id="NOJ24174.1"/>
    </source>
</evidence>
<evidence type="ECO:0000256" key="4">
    <source>
        <dbReference type="SAM" id="Phobius"/>
    </source>
</evidence>
<gene>
    <name evidence="5" type="ORF">F0238_15665</name>
</gene>
<dbReference type="EMBL" id="VTXP01000008">
    <property type="protein sequence ID" value="NOJ24174.1"/>
    <property type="molecule type" value="Genomic_DNA"/>
</dbReference>
<dbReference type="SUPFAM" id="SSF103473">
    <property type="entry name" value="MFS general substrate transporter"/>
    <property type="match status" value="1"/>
</dbReference>
<dbReference type="AlphaFoldDB" id="A0AAP7DDR3"/>
<dbReference type="Gene3D" id="1.20.1250.20">
    <property type="entry name" value="MFS general substrate transporter like domains"/>
    <property type="match status" value="2"/>
</dbReference>
<evidence type="ECO:0000313" key="6">
    <source>
        <dbReference type="Proteomes" id="UP000576645"/>
    </source>
</evidence>
<dbReference type="InterPro" id="IPR011701">
    <property type="entry name" value="MFS"/>
</dbReference>
<feature type="transmembrane region" description="Helical" evidence="4">
    <location>
        <begin position="72"/>
        <end position="92"/>
    </location>
</feature>
<feature type="transmembrane region" description="Helical" evidence="4">
    <location>
        <begin position="221"/>
        <end position="243"/>
    </location>
</feature>
<accession>A0AAP7DDR3</accession>
<keyword evidence="2 4" id="KW-1133">Transmembrane helix</keyword>
<feature type="transmembrane region" description="Helical" evidence="4">
    <location>
        <begin position="39"/>
        <end position="60"/>
    </location>
</feature>
<protein>
    <submittedName>
        <fullName evidence="5">MFS transporter</fullName>
    </submittedName>
</protein>
<feature type="transmembrane region" description="Helical" evidence="4">
    <location>
        <begin position="349"/>
        <end position="366"/>
    </location>
</feature>